<dbReference type="InterPro" id="IPR013976">
    <property type="entry name" value="HDOD"/>
</dbReference>
<protein>
    <submittedName>
        <fullName evidence="2">HDOD domain-containing protein</fullName>
    </submittedName>
</protein>
<reference evidence="2 3" key="1">
    <citation type="submission" date="2023-11" db="EMBL/GenBank/DDBJ databases">
        <title>MicrobeMod: A computational toolkit for identifying prokaryotic methylation and restriction-modification with nanopore sequencing.</title>
        <authorList>
            <person name="Crits-Christoph A."/>
            <person name="Kang S.C."/>
            <person name="Lee H."/>
            <person name="Ostrov N."/>
        </authorList>
    </citation>
    <scope>NUCLEOTIDE SEQUENCE [LARGE SCALE GENOMIC DNA]</scope>
    <source>
        <strain evidence="2 3">ATCC 49870</strain>
    </source>
</reference>
<evidence type="ECO:0000259" key="1">
    <source>
        <dbReference type="PROSITE" id="PS51833"/>
    </source>
</evidence>
<dbReference type="RefSeq" id="WP_322520523.1">
    <property type="nucleotide sequence ID" value="NZ_CP140153.1"/>
</dbReference>
<organism evidence="2 3">
    <name type="scientific">Guyparkeria halophila</name>
    <dbReference type="NCBI Taxonomy" id="47960"/>
    <lineage>
        <taxon>Bacteria</taxon>
        <taxon>Pseudomonadati</taxon>
        <taxon>Pseudomonadota</taxon>
        <taxon>Gammaproteobacteria</taxon>
        <taxon>Chromatiales</taxon>
        <taxon>Thioalkalibacteraceae</taxon>
        <taxon>Guyparkeria</taxon>
    </lineage>
</organism>
<dbReference type="Gene3D" id="1.10.3210.10">
    <property type="entry name" value="Hypothetical protein af1432"/>
    <property type="match status" value="1"/>
</dbReference>
<proteinExistence type="predicted"/>
<dbReference type="PROSITE" id="PS51833">
    <property type="entry name" value="HDOD"/>
    <property type="match status" value="1"/>
</dbReference>
<evidence type="ECO:0000313" key="2">
    <source>
        <dbReference type="EMBL" id="WQH15495.1"/>
    </source>
</evidence>
<dbReference type="EMBL" id="CP140153">
    <property type="protein sequence ID" value="WQH15495.1"/>
    <property type="molecule type" value="Genomic_DNA"/>
</dbReference>
<dbReference type="Proteomes" id="UP001327459">
    <property type="component" value="Chromosome"/>
</dbReference>
<accession>A0ABZ0YTJ2</accession>
<dbReference type="SUPFAM" id="SSF109604">
    <property type="entry name" value="HD-domain/PDEase-like"/>
    <property type="match status" value="1"/>
</dbReference>
<feature type="domain" description="HDOD" evidence="1">
    <location>
        <begin position="16"/>
        <end position="231"/>
    </location>
</feature>
<keyword evidence="3" id="KW-1185">Reference proteome</keyword>
<gene>
    <name evidence="2" type="ORF">SR882_06910</name>
</gene>
<evidence type="ECO:0000313" key="3">
    <source>
        <dbReference type="Proteomes" id="UP001327459"/>
    </source>
</evidence>
<dbReference type="Pfam" id="PF08668">
    <property type="entry name" value="HDOD"/>
    <property type="match status" value="1"/>
</dbReference>
<sequence>MTLPENWSEYLLDHPLPVRRAIHQGMCRELLNESPDFPRLVGWLRRDPAAASVVLGAAASGQRKRERSAPHNLEHALSLLGSNWARNQLPQLPILENTLTDEAQRAGYLAASSRAMRAARMTETWLIERRETGFEMVSVAALLHNLVELALWRDAPELARQALAIARKSLIDFTQAHAENGSLDSCFSVGRAFEMVLGEAGIDLHQLETTLTERYYLPVMLLAEEASIPTLGAHHESILVLARRLAFASEFGWYHPVIRRLTVSIAEQLHLSPHAAWRVTVKKTLADAREFTEVPLYHPGHLLVQQEDGRDLLWPLTADYGLDDSDNGCHASGAATRTAPPATPGRQLGDTIRQLTRLDGVEEIALYENSGDSLVKHRFHWSRNGETALPERLALAQSPLLSRLQSRLETLGIDAGNLERLAPHLDPNLGQAAKGGLVIAPLAVDGTLISTLFVRGPRGDQQREILATLDRS</sequence>
<name>A0ABZ0YTJ2_9GAMM</name>